<name>A0ABR4TGV7_CLOHA</name>
<reference evidence="1 2" key="1">
    <citation type="submission" date="2014-02" db="EMBL/GenBank/DDBJ databases">
        <title>Plasmidome dynamics in the species complex Clostridium novyi sensu lato converts strains of independent lineages into distinctly different pathogens.</title>
        <authorList>
            <person name="Skarin H."/>
            <person name="Segerman B."/>
        </authorList>
    </citation>
    <scope>NUCLEOTIDE SEQUENCE [LARGE SCALE GENOMIC DNA]</scope>
    <source>
        <strain evidence="1 2">NCTC 9693</strain>
    </source>
</reference>
<sequence>MNLIPDSIKQKLKYKLATEGSYNDGGDYIEGEEKEITFTGAILPLSERDMQYLPEGTYDIEDMKLYTDEDLQSNTVIETVKGIKYKIYGARKYDIISDFKRYFMKRIENING</sequence>
<protein>
    <recommendedName>
        <fullName evidence="3">Phage protein</fullName>
    </recommendedName>
</protein>
<evidence type="ECO:0000313" key="1">
    <source>
        <dbReference type="EMBL" id="KEI18253.1"/>
    </source>
</evidence>
<dbReference type="Proteomes" id="UP000027937">
    <property type="component" value="Unassembled WGS sequence"/>
</dbReference>
<evidence type="ECO:0000313" key="2">
    <source>
        <dbReference type="Proteomes" id="UP000027937"/>
    </source>
</evidence>
<keyword evidence="2" id="KW-1185">Reference proteome</keyword>
<evidence type="ECO:0008006" key="3">
    <source>
        <dbReference type="Google" id="ProtNLM"/>
    </source>
</evidence>
<accession>A0ABR4TGV7</accession>
<comment type="caution">
    <text evidence="1">The sequence shown here is derived from an EMBL/GenBank/DDBJ whole genome shotgun (WGS) entry which is preliminary data.</text>
</comment>
<proteinExistence type="predicted"/>
<organism evidence="1 2">
    <name type="scientific">Clostridium haemolyticum NCTC 9693</name>
    <dbReference type="NCBI Taxonomy" id="1443114"/>
    <lineage>
        <taxon>Bacteria</taxon>
        <taxon>Bacillati</taxon>
        <taxon>Bacillota</taxon>
        <taxon>Clostridia</taxon>
        <taxon>Eubacteriales</taxon>
        <taxon>Clostridiaceae</taxon>
        <taxon>Clostridium</taxon>
    </lineage>
</organism>
<dbReference type="RefSeq" id="WP_039228100.1">
    <property type="nucleotide sequence ID" value="NZ_JENX01000026.1"/>
</dbReference>
<gene>
    <name evidence="1" type="ORF">Z960_03805</name>
</gene>
<dbReference type="EMBL" id="JENX01000026">
    <property type="protein sequence ID" value="KEI18253.1"/>
    <property type="molecule type" value="Genomic_DNA"/>
</dbReference>